<dbReference type="PRINTS" id="PR00344">
    <property type="entry name" value="BCTRLSENSOR"/>
</dbReference>
<dbReference type="RefSeq" id="WP_045017234.1">
    <property type="nucleotide sequence ID" value="NZ_CP166104.1"/>
</dbReference>
<dbReference type="PROSITE" id="PS50885">
    <property type="entry name" value="HAMP"/>
    <property type="match status" value="1"/>
</dbReference>
<dbReference type="InterPro" id="IPR005467">
    <property type="entry name" value="His_kinase_dom"/>
</dbReference>
<keyword evidence="8 11" id="KW-1133">Transmembrane helix</keyword>
<keyword evidence="15" id="KW-1185">Reference proteome</keyword>
<feature type="domain" description="HAMP" evidence="13">
    <location>
        <begin position="191"/>
        <end position="244"/>
    </location>
</feature>
<keyword evidence="4" id="KW-0597">Phosphoprotein</keyword>
<evidence type="ECO:0000256" key="10">
    <source>
        <dbReference type="ARBA" id="ARBA00023136"/>
    </source>
</evidence>
<name>A0ABR5DAM2_9HYPH</name>
<gene>
    <name evidence="14" type="ORF">RP75_08685</name>
</gene>
<evidence type="ECO:0000259" key="13">
    <source>
        <dbReference type="PROSITE" id="PS50885"/>
    </source>
</evidence>
<evidence type="ECO:0000256" key="9">
    <source>
        <dbReference type="ARBA" id="ARBA00023012"/>
    </source>
</evidence>
<keyword evidence="6 11" id="KW-0812">Transmembrane</keyword>
<dbReference type="InterPro" id="IPR003660">
    <property type="entry name" value="HAMP_dom"/>
</dbReference>
<dbReference type="CDD" id="cd00075">
    <property type="entry name" value="HATPase"/>
    <property type="match status" value="1"/>
</dbReference>
<protein>
    <recommendedName>
        <fullName evidence="3">histidine kinase</fullName>
        <ecNumber evidence="3">2.7.13.3</ecNumber>
    </recommendedName>
</protein>
<evidence type="ECO:0000313" key="15">
    <source>
        <dbReference type="Proteomes" id="UP000032564"/>
    </source>
</evidence>
<dbReference type="EMBL" id="JWIT01000004">
    <property type="protein sequence ID" value="KJF74118.1"/>
    <property type="molecule type" value="Genomic_DNA"/>
</dbReference>
<keyword evidence="9" id="KW-0902">Two-component regulatory system</keyword>
<dbReference type="InterPro" id="IPR050428">
    <property type="entry name" value="TCS_sensor_his_kinase"/>
</dbReference>
<evidence type="ECO:0000256" key="3">
    <source>
        <dbReference type="ARBA" id="ARBA00012438"/>
    </source>
</evidence>
<organism evidence="14 15">
    <name type="scientific">Agrobacterium arsenijevicii</name>
    <dbReference type="NCBI Taxonomy" id="1585697"/>
    <lineage>
        <taxon>Bacteria</taxon>
        <taxon>Pseudomonadati</taxon>
        <taxon>Pseudomonadota</taxon>
        <taxon>Alphaproteobacteria</taxon>
        <taxon>Hyphomicrobiales</taxon>
        <taxon>Rhizobiaceae</taxon>
        <taxon>Rhizobium/Agrobacterium group</taxon>
        <taxon>Agrobacterium</taxon>
    </lineage>
</organism>
<evidence type="ECO:0000256" key="5">
    <source>
        <dbReference type="ARBA" id="ARBA00022679"/>
    </source>
</evidence>
<dbReference type="EC" id="2.7.13.3" evidence="3"/>
<evidence type="ECO:0000256" key="8">
    <source>
        <dbReference type="ARBA" id="ARBA00022989"/>
    </source>
</evidence>
<dbReference type="CDD" id="cd00082">
    <property type="entry name" value="HisKA"/>
    <property type="match status" value="1"/>
</dbReference>
<dbReference type="InterPro" id="IPR003661">
    <property type="entry name" value="HisK_dim/P_dom"/>
</dbReference>
<dbReference type="Pfam" id="PF00512">
    <property type="entry name" value="HisKA"/>
    <property type="match status" value="1"/>
</dbReference>
<evidence type="ECO:0000259" key="12">
    <source>
        <dbReference type="PROSITE" id="PS50109"/>
    </source>
</evidence>
<comment type="catalytic activity">
    <reaction evidence="1">
        <text>ATP + protein L-histidine = ADP + protein N-phospho-L-histidine.</text>
        <dbReference type="EC" id="2.7.13.3"/>
    </reaction>
</comment>
<proteinExistence type="predicted"/>
<dbReference type="SMART" id="SM00388">
    <property type="entry name" value="HisKA"/>
    <property type="match status" value="1"/>
</dbReference>
<comment type="caution">
    <text evidence="14">The sequence shown here is derived from an EMBL/GenBank/DDBJ whole genome shotgun (WGS) entry which is preliminary data.</text>
</comment>
<dbReference type="InterPro" id="IPR036097">
    <property type="entry name" value="HisK_dim/P_sf"/>
</dbReference>
<evidence type="ECO:0000256" key="11">
    <source>
        <dbReference type="SAM" id="Phobius"/>
    </source>
</evidence>
<evidence type="ECO:0000256" key="4">
    <source>
        <dbReference type="ARBA" id="ARBA00022553"/>
    </source>
</evidence>
<dbReference type="Gene3D" id="3.30.565.10">
    <property type="entry name" value="Histidine kinase-like ATPase, C-terminal domain"/>
    <property type="match status" value="1"/>
</dbReference>
<evidence type="ECO:0000256" key="7">
    <source>
        <dbReference type="ARBA" id="ARBA00022777"/>
    </source>
</evidence>
<feature type="domain" description="Histidine kinase" evidence="12">
    <location>
        <begin position="252"/>
        <end position="434"/>
    </location>
</feature>
<dbReference type="InterPro" id="IPR004358">
    <property type="entry name" value="Sig_transdc_His_kin-like_C"/>
</dbReference>
<dbReference type="SUPFAM" id="SSF55874">
    <property type="entry name" value="ATPase domain of HSP90 chaperone/DNA topoisomerase II/histidine kinase"/>
    <property type="match status" value="1"/>
</dbReference>
<dbReference type="Gene3D" id="1.10.287.130">
    <property type="match status" value="1"/>
</dbReference>
<reference evidence="14 15" key="1">
    <citation type="submission" date="2014-12" db="EMBL/GenBank/DDBJ databases">
        <authorList>
            <person name="Kuzmanovic N."/>
            <person name="Pulawska J."/>
            <person name="Obradovic A."/>
        </authorList>
    </citation>
    <scope>NUCLEOTIDE SEQUENCE [LARGE SCALE GENOMIC DNA]</scope>
    <source>
        <strain evidence="14 15">KFB 330</strain>
    </source>
</reference>
<dbReference type="PANTHER" id="PTHR45436">
    <property type="entry name" value="SENSOR HISTIDINE KINASE YKOH"/>
    <property type="match status" value="1"/>
</dbReference>
<dbReference type="Proteomes" id="UP000032564">
    <property type="component" value="Unassembled WGS sequence"/>
</dbReference>
<evidence type="ECO:0000256" key="1">
    <source>
        <dbReference type="ARBA" id="ARBA00000085"/>
    </source>
</evidence>
<keyword evidence="5" id="KW-0808">Transferase</keyword>
<keyword evidence="7" id="KW-0418">Kinase</keyword>
<accession>A0ABR5DAM2</accession>
<evidence type="ECO:0000313" key="14">
    <source>
        <dbReference type="EMBL" id="KJF74118.1"/>
    </source>
</evidence>
<evidence type="ECO:0000256" key="2">
    <source>
        <dbReference type="ARBA" id="ARBA00004141"/>
    </source>
</evidence>
<feature type="transmembrane region" description="Helical" evidence="11">
    <location>
        <begin position="17"/>
        <end position="37"/>
    </location>
</feature>
<feature type="transmembrane region" description="Helical" evidence="11">
    <location>
        <begin position="165"/>
        <end position="190"/>
    </location>
</feature>
<dbReference type="InterPro" id="IPR003594">
    <property type="entry name" value="HATPase_dom"/>
</dbReference>
<dbReference type="SUPFAM" id="SSF47384">
    <property type="entry name" value="Homodimeric domain of signal transducing histidine kinase"/>
    <property type="match status" value="1"/>
</dbReference>
<dbReference type="Pfam" id="PF02518">
    <property type="entry name" value="HATPase_c"/>
    <property type="match status" value="1"/>
</dbReference>
<comment type="subcellular location">
    <subcellularLocation>
        <location evidence="2">Membrane</location>
        <topology evidence="2">Multi-pass membrane protein</topology>
    </subcellularLocation>
</comment>
<dbReference type="PROSITE" id="PS50109">
    <property type="entry name" value="HIS_KIN"/>
    <property type="match status" value="1"/>
</dbReference>
<evidence type="ECO:0000256" key="6">
    <source>
        <dbReference type="ARBA" id="ARBA00022692"/>
    </source>
</evidence>
<dbReference type="SMART" id="SM00387">
    <property type="entry name" value="HATPase_c"/>
    <property type="match status" value="1"/>
</dbReference>
<dbReference type="InterPro" id="IPR036890">
    <property type="entry name" value="HATPase_C_sf"/>
</dbReference>
<sequence length="446" mass="48411">MRLWSARSLKWRLVSRLVIFETLIIMSVLAVIVGGLWGSGYLIEDYEGGNIDVLKDALIRDHDGKLALVESPDLRQLRADVHDLWFVVRDRNGQELVEGVIPPAFAQTLAILDHVSDARLTNQSGRANRPDAIVKWQETEAGDVQIFTGTQGRISVKRLLTGISAGMLTVIFPVLAAMVLAALAMTPLVVRFALTGIKQAADQAGQITYDKRGVRISASEVPDEIRPLVTAINDALSRLDKGHAIRDRFLAQAAHELRTPVAILSARIAALPQSPEKTRLLQDTSRLANLSGQLLDLQRLNHASVQHLPVDLVDVAGRVVLDLAPLAFAAGYEMSFEPDGDKVVVQGDQMAIERAVTNLIQNAIDHGGGAGTIRVTVSKNRSITVSDEGKGIPPENLEDIFEPFNRLLPSSSGTGLGLNLVKEIMELHNGAIHVKGACFTLAFLET</sequence>
<keyword evidence="10 11" id="KW-0472">Membrane</keyword>
<dbReference type="PANTHER" id="PTHR45436:SF15">
    <property type="entry name" value="SENSOR HISTIDINE KINASE CUSS"/>
    <property type="match status" value="1"/>
</dbReference>